<keyword evidence="3" id="KW-1185">Reference proteome</keyword>
<dbReference type="RefSeq" id="WP_345070259.1">
    <property type="nucleotide sequence ID" value="NZ_BAABDJ010000001.1"/>
</dbReference>
<sequence length="188" mass="22004">MHLQPGHCYYIYNRGNNRERIFFTRENYLFFLQKIRRHLLPHMRLLAWCLMPNHFHLLVQVREETSMPACGAAFRVLLSSYTRAIQKQEQRTGSLFQQQTKAKDMLAGDGHYGLTCFCYIHQNPVRAQLIAETARWPWSSYPDYLGLRPGTLCDQETARALLDLPDTAEELRLLTLAIMPQEKVDSLF</sequence>
<comment type="caution">
    <text evidence="2">The sequence shown here is derived from an EMBL/GenBank/DDBJ whole genome shotgun (WGS) entry which is preliminary data.</text>
</comment>
<proteinExistence type="predicted"/>
<evidence type="ECO:0000259" key="1">
    <source>
        <dbReference type="SMART" id="SM01321"/>
    </source>
</evidence>
<dbReference type="Gene3D" id="3.30.70.1290">
    <property type="entry name" value="Transposase IS200-like"/>
    <property type="match status" value="1"/>
</dbReference>
<dbReference type="Proteomes" id="UP001500567">
    <property type="component" value="Unassembled WGS sequence"/>
</dbReference>
<evidence type="ECO:0000313" key="3">
    <source>
        <dbReference type="Proteomes" id="UP001500567"/>
    </source>
</evidence>
<gene>
    <name evidence="2" type="ORF">GCM10022408_01220</name>
</gene>
<dbReference type="SUPFAM" id="SSF143422">
    <property type="entry name" value="Transposase IS200-like"/>
    <property type="match status" value="1"/>
</dbReference>
<evidence type="ECO:0000313" key="2">
    <source>
        <dbReference type="EMBL" id="GAA3994586.1"/>
    </source>
</evidence>
<feature type="domain" description="Transposase IS200-like" evidence="1">
    <location>
        <begin position="4"/>
        <end position="123"/>
    </location>
</feature>
<dbReference type="PANTHER" id="PTHR34322">
    <property type="entry name" value="TRANSPOSASE, Y1_TNP DOMAIN-CONTAINING"/>
    <property type="match status" value="1"/>
</dbReference>
<name>A0ABP7RAF2_9BACT</name>
<protein>
    <submittedName>
        <fullName evidence="2">Transposase</fullName>
    </submittedName>
</protein>
<reference evidence="3" key="1">
    <citation type="journal article" date="2019" name="Int. J. Syst. Evol. Microbiol.">
        <title>The Global Catalogue of Microorganisms (GCM) 10K type strain sequencing project: providing services to taxonomists for standard genome sequencing and annotation.</title>
        <authorList>
            <consortium name="The Broad Institute Genomics Platform"/>
            <consortium name="The Broad Institute Genome Sequencing Center for Infectious Disease"/>
            <person name="Wu L."/>
            <person name="Ma J."/>
        </authorList>
    </citation>
    <scope>NUCLEOTIDE SEQUENCE [LARGE SCALE GENOMIC DNA]</scope>
    <source>
        <strain evidence="3">JCM 17224</strain>
    </source>
</reference>
<dbReference type="EMBL" id="BAABDJ010000001">
    <property type="protein sequence ID" value="GAA3994586.1"/>
    <property type="molecule type" value="Genomic_DNA"/>
</dbReference>
<dbReference type="InterPro" id="IPR036515">
    <property type="entry name" value="Transposase_17_sf"/>
</dbReference>
<dbReference type="PANTHER" id="PTHR34322:SF2">
    <property type="entry name" value="TRANSPOSASE IS200-LIKE DOMAIN-CONTAINING PROTEIN"/>
    <property type="match status" value="1"/>
</dbReference>
<dbReference type="InterPro" id="IPR002686">
    <property type="entry name" value="Transposase_17"/>
</dbReference>
<accession>A0ABP7RAF2</accession>
<organism evidence="2 3">
    <name type="scientific">Hymenobacter fastidiosus</name>
    <dbReference type="NCBI Taxonomy" id="486264"/>
    <lineage>
        <taxon>Bacteria</taxon>
        <taxon>Pseudomonadati</taxon>
        <taxon>Bacteroidota</taxon>
        <taxon>Cytophagia</taxon>
        <taxon>Cytophagales</taxon>
        <taxon>Hymenobacteraceae</taxon>
        <taxon>Hymenobacter</taxon>
    </lineage>
</organism>
<dbReference type="SMART" id="SM01321">
    <property type="entry name" value="Y1_Tnp"/>
    <property type="match status" value="1"/>
</dbReference>